<sequence>MKAMNEFSLRALLETLFTSQDPTLTNTSNKYVFSGRFLAIMDLWWAGAGGFRNQEMCDWTMDKAAGICSREAGWLAERASAGPYEEEAKFLHVSACNVTVQMVNDFRLANLTKLYARVLPQLQKILDAVVAKKDELKESEHVQSRDPAAGKTLITSALLNLRSRRLNYHAAMNSLIFWDNRVSKRLIRAFNMFGITSSSTFQSLAVTALSKSSLASARKAANDPTKIKMLPYDNFNWISHAWEATALHGSITHDQVSVLLAILPTPTRKSAQNITDISHFSC</sequence>
<proteinExistence type="predicted"/>
<gene>
    <name evidence="1" type="ORF">D9619_013675</name>
</gene>
<organism evidence="1 2">
    <name type="scientific">Psilocybe cf. subviscida</name>
    <dbReference type="NCBI Taxonomy" id="2480587"/>
    <lineage>
        <taxon>Eukaryota</taxon>
        <taxon>Fungi</taxon>
        <taxon>Dikarya</taxon>
        <taxon>Basidiomycota</taxon>
        <taxon>Agaricomycotina</taxon>
        <taxon>Agaricomycetes</taxon>
        <taxon>Agaricomycetidae</taxon>
        <taxon>Agaricales</taxon>
        <taxon>Agaricineae</taxon>
        <taxon>Strophariaceae</taxon>
        <taxon>Psilocybe</taxon>
    </lineage>
</organism>
<evidence type="ECO:0000313" key="2">
    <source>
        <dbReference type="Proteomes" id="UP000567179"/>
    </source>
</evidence>
<dbReference type="AlphaFoldDB" id="A0A8H5AZG1"/>
<keyword evidence="2" id="KW-1185">Reference proteome</keyword>
<dbReference type="OrthoDB" id="2860915at2759"/>
<name>A0A8H5AZG1_9AGAR</name>
<reference evidence="1 2" key="1">
    <citation type="journal article" date="2020" name="ISME J.">
        <title>Uncovering the hidden diversity of litter-decomposition mechanisms in mushroom-forming fungi.</title>
        <authorList>
            <person name="Floudas D."/>
            <person name="Bentzer J."/>
            <person name="Ahren D."/>
            <person name="Johansson T."/>
            <person name="Persson P."/>
            <person name="Tunlid A."/>
        </authorList>
    </citation>
    <scope>NUCLEOTIDE SEQUENCE [LARGE SCALE GENOMIC DNA]</scope>
    <source>
        <strain evidence="1 2">CBS 101986</strain>
    </source>
</reference>
<dbReference type="Proteomes" id="UP000567179">
    <property type="component" value="Unassembled WGS sequence"/>
</dbReference>
<accession>A0A8H5AZG1</accession>
<protein>
    <submittedName>
        <fullName evidence="1">Uncharacterized protein</fullName>
    </submittedName>
</protein>
<evidence type="ECO:0000313" key="1">
    <source>
        <dbReference type="EMBL" id="KAF5313743.1"/>
    </source>
</evidence>
<comment type="caution">
    <text evidence="1">The sequence shown here is derived from an EMBL/GenBank/DDBJ whole genome shotgun (WGS) entry which is preliminary data.</text>
</comment>
<dbReference type="EMBL" id="JAACJJ010000047">
    <property type="protein sequence ID" value="KAF5313743.1"/>
    <property type="molecule type" value="Genomic_DNA"/>
</dbReference>